<dbReference type="AlphaFoldDB" id="A0A3M7RAT1"/>
<organism evidence="1 2">
    <name type="scientific">Brachionus plicatilis</name>
    <name type="common">Marine rotifer</name>
    <name type="synonym">Brachionus muelleri</name>
    <dbReference type="NCBI Taxonomy" id="10195"/>
    <lineage>
        <taxon>Eukaryota</taxon>
        <taxon>Metazoa</taxon>
        <taxon>Spiralia</taxon>
        <taxon>Gnathifera</taxon>
        <taxon>Rotifera</taxon>
        <taxon>Eurotatoria</taxon>
        <taxon>Monogononta</taxon>
        <taxon>Pseudotrocha</taxon>
        <taxon>Ploima</taxon>
        <taxon>Brachionidae</taxon>
        <taxon>Brachionus</taxon>
    </lineage>
</organism>
<accession>A0A3M7RAT1</accession>
<gene>
    <name evidence="1" type="ORF">BpHYR1_044847</name>
</gene>
<dbReference type="Proteomes" id="UP000276133">
    <property type="component" value="Unassembled WGS sequence"/>
</dbReference>
<comment type="caution">
    <text evidence="1">The sequence shown here is derived from an EMBL/GenBank/DDBJ whole genome shotgun (WGS) entry which is preliminary data.</text>
</comment>
<reference evidence="1 2" key="1">
    <citation type="journal article" date="2018" name="Sci. Rep.">
        <title>Genomic signatures of local adaptation to the degree of environmental predictability in rotifers.</title>
        <authorList>
            <person name="Franch-Gras L."/>
            <person name="Hahn C."/>
            <person name="Garcia-Roger E.M."/>
            <person name="Carmona M.J."/>
            <person name="Serra M."/>
            <person name="Gomez A."/>
        </authorList>
    </citation>
    <scope>NUCLEOTIDE SEQUENCE [LARGE SCALE GENOMIC DNA]</scope>
    <source>
        <strain evidence="1">HYR1</strain>
    </source>
</reference>
<evidence type="ECO:0000313" key="2">
    <source>
        <dbReference type="Proteomes" id="UP000276133"/>
    </source>
</evidence>
<sequence>MVIIFPYWLLVEHGGVVVCSFALQLQSKQMVPGKNLLLENQEQSWWIEDFLQDILKFISEQPKKYIS</sequence>
<keyword evidence="2" id="KW-1185">Reference proteome</keyword>
<proteinExistence type="predicted"/>
<dbReference type="EMBL" id="REGN01003810">
    <property type="protein sequence ID" value="RNA20650.1"/>
    <property type="molecule type" value="Genomic_DNA"/>
</dbReference>
<evidence type="ECO:0000313" key="1">
    <source>
        <dbReference type="EMBL" id="RNA20650.1"/>
    </source>
</evidence>
<protein>
    <submittedName>
        <fullName evidence="1">Uncharacterized protein</fullName>
    </submittedName>
</protein>
<name>A0A3M7RAT1_BRAPC</name>